<gene>
    <name evidence="1" type="ORF">ACFOEB_17135</name>
</gene>
<dbReference type="RefSeq" id="WP_382418428.1">
    <property type="nucleotide sequence ID" value="NZ_AP031500.1"/>
</dbReference>
<dbReference type="Proteomes" id="UP001595548">
    <property type="component" value="Unassembled WGS sequence"/>
</dbReference>
<reference evidence="2" key="1">
    <citation type="journal article" date="2019" name="Int. J. Syst. Evol. Microbiol.">
        <title>The Global Catalogue of Microorganisms (GCM) 10K type strain sequencing project: providing services to taxonomists for standard genome sequencing and annotation.</title>
        <authorList>
            <consortium name="The Broad Institute Genomics Platform"/>
            <consortium name="The Broad Institute Genome Sequencing Center for Infectious Disease"/>
            <person name="Wu L."/>
            <person name="Ma J."/>
        </authorList>
    </citation>
    <scope>NUCLEOTIDE SEQUENCE [LARGE SCALE GENOMIC DNA]</scope>
    <source>
        <strain evidence="2">KCTC 52141</strain>
    </source>
</reference>
<keyword evidence="2" id="KW-1185">Reference proteome</keyword>
<proteinExistence type="predicted"/>
<comment type="caution">
    <text evidence="1">The sequence shown here is derived from an EMBL/GenBank/DDBJ whole genome shotgun (WGS) entry which is preliminary data.</text>
</comment>
<protein>
    <recommendedName>
        <fullName evidence="3">Lipoprotein</fullName>
    </recommendedName>
</protein>
<name>A0ABV7HWD5_9GAMM</name>
<evidence type="ECO:0008006" key="3">
    <source>
        <dbReference type="Google" id="ProtNLM"/>
    </source>
</evidence>
<dbReference type="PROSITE" id="PS51257">
    <property type="entry name" value="PROKAR_LIPOPROTEIN"/>
    <property type="match status" value="1"/>
</dbReference>
<evidence type="ECO:0000313" key="2">
    <source>
        <dbReference type="Proteomes" id="UP001595548"/>
    </source>
</evidence>
<organism evidence="1 2">
    <name type="scientific">Gilvimarinus japonicus</name>
    <dbReference type="NCBI Taxonomy" id="1796469"/>
    <lineage>
        <taxon>Bacteria</taxon>
        <taxon>Pseudomonadati</taxon>
        <taxon>Pseudomonadota</taxon>
        <taxon>Gammaproteobacteria</taxon>
        <taxon>Cellvibrionales</taxon>
        <taxon>Cellvibrionaceae</taxon>
        <taxon>Gilvimarinus</taxon>
    </lineage>
</organism>
<sequence length="488" mass="52521">MSLSNSRCGYTIALLLGLLLAGCSVNPVEEAAVTRARLEHKAQEVLATMLRDRPKLQAAIDTSKGYVIGLNDRLLLGPVSGSSGVALLVDSNEGTQTYLDIDAFGVGVGLGSSGTYFLAVIKTQEALDALQRDQWLFNPSARRSLGNEGSLYHSSSNDIEFYFFSQSGAAIGAGLELTRVSVNRRLTDTGVAGTTIPNRASAYANSQGAKAPRKWPHTLPFFGQEAVDAGFNLPLPMGVSFTFASVRQNMSLTHLNVGFNGAEKIPYEFVDFGNAETVLDTTQIKVDAWLFPFMNVFAMVGKVDGSITMDVTLDGDTLLEGSGTDCTGALRPPLCFVLAGREVEFPVRAQVNPTTYGVGTVLAGGWQDWFAVLPFNITYSKPDNAVADGRSVTVTPRVGRVFKLSELGRLALFVGGNYLDSENTVDGQLDVPGTDQVLGYRIRQESKDRWNLLAGFNWDISSVLSVSAEYNGFIGSREAMIGSLVVRF</sequence>
<dbReference type="EMBL" id="JBHRTL010000031">
    <property type="protein sequence ID" value="MFC3156936.1"/>
    <property type="molecule type" value="Genomic_DNA"/>
</dbReference>
<evidence type="ECO:0000313" key="1">
    <source>
        <dbReference type="EMBL" id="MFC3156936.1"/>
    </source>
</evidence>
<accession>A0ABV7HWD5</accession>